<dbReference type="AlphaFoldDB" id="A0A699X776"/>
<feature type="region of interest" description="Disordered" evidence="1">
    <location>
        <begin position="1"/>
        <end position="20"/>
    </location>
</feature>
<feature type="non-terminal residue" evidence="2">
    <location>
        <position position="106"/>
    </location>
</feature>
<dbReference type="EMBL" id="BKCJ011783370">
    <property type="protein sequence ID" value="GFD52524.1"/>
    <property type="molecule type" value="Genomic_DNA"/>
</dbReference>
<evidence type="ECO:0000256" key="1">
    <source>
        <dbReference type="SAM" id="MobiDB-lite"/>
    </source>
</evidence>
<comment type="caution">
    <text evidence="2">The sequence shown here is derived from an EMBL/GenBank/DDBJ whole genome shotgun (WGS) entry which is preliminary data.</text>
</comment>
<evidence type="ECO:0000313" key="2">
    <source>
        <dbReference type="EMBL" id="GFD52524.1"/>
    </source>
</evidence>
<organism evidence="2">
    <name type="scientific">Tanacetum cinerariifolium</name>
    <name type="common">Dalmatian daisy</name>
    <name type="synonym">Chrysanthemum cinerariifolium</name>
    <dbReference type="NCBI Taxonomy" id="118510"/>
    <lineage>
        <taxon>Eukaryota</taxon>
        <taxon>Viridiplantae</taxon>
        <taxon>Streptophyta</taxon>
        <taxon>Embryophyta</taxon>
        <taxon>Tracheophyta</taxon>
        <taxon>Spermatophyta</taxon>
        <taxon>Magnoliopsida</taxon>
        <taxon>eudicotyledons</taxon>
        <taxon>Gunneridae</taxon>
        <taxon>Pentapetalae</taxon>
        <taxon>asterids</taxon>
        <taxon>campanulids</taxon>
        <taxon>Asterales</taxon>
        <taxon>Asteraceae</taxon>
        <taxon>Asteroideae</taxon>
        <taxon>Anthemideae</taxon>
        <taxon>Anthemidinae</taxon>
        <taxon>Tanacetum</taxon>
    </lineage>
</organism>
<name>A0A699X776_TANCI</name>
<protein>
    <submittedName>
        <fullName evidence="2">Uncharacterized protein</fullName>
    </submittedName>
</protein>
<sequence>MAWRLAPRGQSGFVPGSHHRRRRAVRGTLCAHASLGQGWQYGSQLPRRHDPPPQPGHARLACLLLSRLHCQVGAGALHIAVQSDPRGQRWRITRAGLADSQVGATA</sequence>
<accession>A0A699X776</accession>
<reference evidence="2" key="1">
    <citation type="journal article" date="2019" name="Sci. Rep.">
        <title>Draft genome of Tanacetum cinerariifolium, the natural source of mosquito coil.</title>
        <authorList>
            <person name="Yamashiro T."/>
            <person name="Shiraishi A."/>
            <person name="Satake H."/>
            <person name="Nakayama K."/>
        </authorList>
    </citation>
    <scope>NUCLEOTIDE SEQUENCE</scope>
</reference>
<proteinExistence type="predicted"/>
<gene>
    <name evidence="2" type="ORF">Tci_924493</name>
</gene>